<evidence type="ECO:0000259" key="1">
    <source>
        <dbReference type="Pfam" id="PF00534"/>
    </source>
</evidence>
<dbReference type="Pfam" id="PF13477">
    <property type="entry name" value="Glyco_trans_4_2"/>
    <property type="match status" value="1"/>
</dbReference>
<dbReference type="CDD" id="cd03801">
    <property type="entry name" value="GT4_PimA-like"/>
    <property type="match status" value="1"/>
</dbReference>
<evidence type="ECO:0000313" key="4">
    <source>
        <dbReference type="Proteomes" id="UP000001979"/>
    </source>
</evidence>
<proteinExistence type="predicted"/>
<dbReference type="InterPro" id="IPR050194">
    <property type="entry name" value="Glycosyltransferase_grp1"/>
</dbReference>
<evidence type="ECO:0000259" key="2">
    <source>
        <dbReference type="Pfam" id="PF13477"/>
    </source>
</evidence>
<dbReference type="HOGENOM" id="CLU_009583_2_5_2"/>
<dbReference type="InterPro" id="IPR028098">
    <property type="entry name" value="Glyco_trans_4-like_N"/>
</dbReference>
<gene>
    <name evidence="3" type="ordered locus">Mbur_1581</name>
</gene>
<dbReference type="OrthoDB" id="132546at2157"/>
<keyword evidence="3" id="KW-0808">Transferase</keyword>
<sequence>MKICLIADAISVHTVRWAEYFAQQGDEVHLITYESPIQDISGVTIHAIRSRFDSLYLAFIPRHLKIYSLVKRLKPDIVHAHFISKFGFHAAFLNFRPVVMSAWGDDILIIPYWSKVLWYFTKKSLKRADKIYAVSDDIAQKIIFDFGISADHVEVIPFGVDSKLFSPNEKEWPHEKVQVLSNRNFYEVYNIETLLHAIPLVVEKYENINFIIKGTGPLESSLKQLAKDLNIEKFIDFVGWIEYKEMPKYLHKGDIYVSTATSDGTPVSVLEAMACKKACIVTDVGGVKEWIEDGMNGILIPPRNPEILAEKILDLARFPDERERLGNQAYKVIDERGDWYRIMSSVRLDYENMVKEHEQ</sequence>
<dbReference type="PANTHER" id="PTHR45947">
    <property type="entry name" value="SULFOQUINOVOSYL TRANSFERASE SQD2"/>
    <property type="match status" value="1"/>
</dbReference>
<feature type="domain" description="Glycosyl transferase family 1" evidence="1">
    <location>
        <begin position="167"/>
        <end position="331"/>
    </location>
</feature>
<dbReference type="GO" id="GO:0016757">
    <property type="term" value="F:glycosyltransferase activity"/>
    <property type="evidence" value="ECO:0007669"/>
    <property type="project" value="InterPro"/>
</dbReference>
<dbReference type="STRING" id="259564.Mbur_1581"/>
<dbReference type="SUPFAM" id="SSF53756">
    <property type="entry name" value="UDP-Glycosyltransferase/glycogen phosphorylase"/>
    <property type="match status" value="1"/>
</dbReference>
<evidence type="ECO:0000313" key="3">
    <source>
        <dbReference type="EMBL" id="ABE52485.1"/>
    </source>
</evidence>
<dbReference type="CAZy" id="GT4">
    <property type="family name" value="Glycosyltransferase Family 4"/>
</dbReference>
<dbReference type="EMBL" id="CP000300">
    <property type="protein sequence ID" value="ABE52485.1"/>
    <property type="molecule type" value="Genomic_DNA"/>
</dbReference>
<dbReference type="RefSeq" id="WP_011499629.1">
    <property type="nucleotide sequence ID" value="NC_007955.1"/>
</dbReference>
<dbReference type="Pfam" id="PF00534">
    <property type="entry name" value="Glycos_transf_1"/>
    <property type="match status" value="1"/>
</dbReference>
<reference evidence="4" key="1">
    <citation type="journal article" date="2009" name="ISME J.">
        <title>The genome sequence of the psychrophilic archaeon, Methanococcoides burtonii: the role of genome evolution in cold adaptation.</title>
        <authorList>
            <person name="Allen M.A."/>
            <person name="Lauro F.M."/>
            <person name="Williams T.J."/>
            <person name="Burg D."/>
            <person name="Siddiqui K.S."/>
            <person name="De Francisci D."/>
            <person name="Chong K.W."/>
            <person name="Pilak O."/>
            <person name="Chew H.H."/>
            <person name="De Maere M.Z."/>
            <person name="Ting L."/>
            <person name="Katrib M."/>
            <person name="Ng C."/>
            <person name="Sowers K.R."/>
            <person name="Galperin M.Y."/>
            <person name="Anderson I.J."/>
            <person name="Ivanova N."/>
            <person name="Dalin E."/>
            <person name="Martinez M."/>
            <person name="Lapidus A."/>
            <person name="Hauser L."/>
            <person name="Land M."/>
            <person name="Thomas T."/>
            <person name="Cavicchioli R."/>
        </authorList>
    </citation>
    <scope>NUCLEOTIDE SEQUENCE [LARGE SCALE GENOMIC DNA]</scope>
    <source>
        <strain evidence="4">DSM 6242 / NBRC 107633 / OCM 468 / ACE-M</strain>
    </source>
</reference>
<dbReference type="KEGG" id="mbu:Mbur_1581"/>
<accession>Q12VP1</accession>
<dbReference type="GeneID" id="3997817"/>
<organism evidence="3 4">
    <name type="scientific">Methanococcoides burtonii (strain DSM 6242 / NBRC 107633 / OCM 468 / ACE-M)</name>
    <dbReference type="NCBI Taxonomy" id="259564"/>
    <lineage>
        <taxon>Archaea</taxon>
        <taxon>Methanobacteriati</taxon>
        <taxon>Methanobacteriota</taxon>
        <taxon>Stenosarchaea group</taxon>
        <taxon>Methanomicrobia</taxon>
        <taxon>Methanosarcinales</taxon>
        <taxon>Methanosarcinaceae</taxon>
        <taxon>Methanococcoides</taxon>
    </lineage>
</organism>
<dbReference type="AlphaFoldDB" id="Q12VP1"/>
<protein>
    <submittedName>
        <fullName evidence="3">Glycosyl transferase, group I</fullName>
    </submittedName>
</protein>
<dbReference type="InterPro" id="IPR001296">
    <property type="entry name" value="Glyco_trans_1"/>
</dbReference>
<name>Q12VP1_METBU</name>
<dbReference type="PANTHER" id="PTHR45947:SF3">
    <property type="entry name" value="SULFOQUINOVOSYL TRANSFERASE SQD2"/>
    <property type="match status" value="1"/>
</dbReference>
<dbReference type="Proteomes" id="UP000001979">
    <property type="component" value="Chromosome"/>
</dbReference>
<keyword evidence="4" id="KW-1185">Reference proteome</keyword>
<dbReference type="Gene3D" id="3.40.50.2000">
    <property type="entry name" value="Glycogen Phosphorylase B"/>
    <property type="match status" value="2"/>
</dbReference>
<feature type="domain" description="Glycosyltransferase subfamily 4-like N-terminal" evidence="2">
    <location>
        <begin position="2"/>
        <end position="135"/>
    </location>
</feature>